<proteinExistence type="predicted"/>
<name>A0ABD3DCR5_9LAMI</name>
<evidence type="ECO:0000313" key="1">
    <source>
        <dbReference type="EMBL" id="KAL3639983.1"/>
    </source>
</evidence>
<gene>
    <name evidence="1" type="ORF">CASFOL_014951</name>
</gene>
<protein>
    <submittedName>
        <fullName evidence="1">Uncharacterized protein</fullName>
    </submittedName>
</protein>
<organism evidence="1 2">
    <name type="scientific">Castilleja foliolosa</name>
    <dbReference type="NCBI Taxonomy" id="1961234"/>
    <lineage>
        <taxon>Eukaryota</taxon>
        <taxon>Viridiplantae</taxon>
        <taxon>Streptophyta</taxon>
        <taxon>Embryophyta</taxon>
        <taxon>Tracheophyta</taxon>
        <taxon>Spermatophyta</taxon>
        <taxon>Magnoliopsida</taxon>
        <taxon>eudicotyledons</taxon>
        <taxon>Gunneridae</taxon>
        <taxon>Pentapetalae</taxon>
        <taxon>asterids</taxon>
        <taxon>lamiids</taxon>
        <taxon>Lamiales</taxon>
        <taxon>Orobanchaceae</taxon>
        <taxon>Pedicularideae</taxon>
        <taxon>Castillejinae</taxon>
        <taxon>Castilleja</taxon>
    </lineage>
</organism>
<keyword evidence="2" id="KW-1185">Reference proteome</keyword>
<reference evidence="2" key="1">
    <citation type="journal article" date="2024" name="IScience">
        <title>Strigolactones Initiate the Formation of Haustorium-like Structures in Castilleja.</title>
        <authorList>
            <person name="Buerger M."/>
            <person name="Peterson D."/>
            <person name="Chory J."/>
        </authorList>
    </citation>
    <scope>NUCLEOTIDE SEQUENCE [LARGE SCALE GENOMIC DNA]</scope>
</reference>
<dbReference type="AlphaFoldDB" id="A0ABD3DCR5"/>
<evidence type="ECO:0000313" key="2">
    <source>
        <dbReference type="Proteomes" id="UP001632038"/>
    </source>
</evidence>
<sequence>MAGSFRLECRAGPMRRRVWWRKKMNKSVRLASGLGNYVDALVRRNDIALLSSSR</sequence>
<dbReference type="EMBL" id="JAVIJP010000017">
    <property type="protein sequence ID" value="KAL3639983.1"/>
    <property type="molecule type" value="Genomic_DNA"/>
</dbReference>
<dbReference type="Proteomes" id="UP001632038">
    <property type="component" value="Unassembled WGS sequence"/>
</dbReference>
<comment type="caution">
    <text evidence="1">The sequence shown here is derived from an EMBL/GenBank/DDBJ whole genome shotgun (WGS) entry which is preliminary data.</text>
</comment>
<accession>A0ABD3DCR5</accession>